<keyword evidence="1" id="KW-0812">Transmembrane</keyword>
<proteinExistence type="predicted"/>
<feature type="non-terminal residue" evidence="2">
    <location>
        <position position="1"/>
    </location>
</feature>
<keyword evidence="3" id="KW-1185">Reference proteome</keyword>
<evidence type="ECO:0000256" key="1">
    <source>
        <dbReference type="SAM" id="Phobius"/>
    </source>
</evidence>
<keyword evidence="1" id="KW-1133">Transmembrane helix</keyword>
<accession>A0A8J2Q129</accession>
<feature type="transmembrane region" description="Helical" evidence="1">
    <location>
        <begin position="141"/>
        <end position="161"/>
    </location>
</feature>
<feature type="transmembrane region" description="Helical" evidence="1">
    <location>
        <begin position="100"/>
        <end position="121"/>
    </location>
</feature>
<keyword evidence="1" id="KW-0472">Membrane</keyword>
<name>A0A8J2Q129_9HEXA</name>
<protein>
    <submittedName>
        <fullName evidence="2">Uncharacterized protein</fullName>
    </submittedName>
</protein>
<feature type="transmembrane region" description="Helical" evidence="1">
    <location>
        <begin position="221"/>
        <end position="242"/>
    </location>
</feature>
<gene>
    <name evidence="2" type="ORF">AFUS01_LOCUS39347</name>
</gene>
<dbReference type="EMBL" id="CAJVCH010551671">
    <property type="protein sequence ID" value="CAG7829486.1"/>
    <property type="molecule type" value="Genomic_DNA"/>
</dbReference>
<organism evidence="2 3">
    <name type="scientific">Allacma fusca</name>
    <dbReference type="NCBI Taxonomy" id="39272"/>
    <lineage>
        <taxon>Eukaryota</taxon>
        <taxon>Metazoa</taxon>
        <taxon>Ecdysozoa</taxon>
        <taxon>Arthropoda</taxon>
        <taxon>Hexapoda</taxon>
        <taxon>Collembola</taxon>
        <taxon>Symphypleona</taxon>
        <taxon>Sminthuridae</taxon>
        <taxon>Allacma</taxon>
    </lineage>
</organism>
<dbReference type="AlphaFoldDB" id="A0A8J2Q129"/>
<feature type="transmembrane region" description="Helical" evidence="1">
    <location>
        <begin position="248"/>
        <end position="267"/>
    </location>
</feature>
<evidence type="ECO:0000313" key="2">
    <source>
        <dbReference type="EMBL" id="CAG7829486.1"/>
    </source>
</evidence>
<evidence type="ECO:0000313" key="3">
    <source>
        <dbReference type="Proteomes" id="UP000708208"/>
    </source>
</evidence>
<feature type="transmembrane region" description="Helical" evidence="1">
    <location>
        <begin position="6"/>
        <end position="27"/>
    </location>
</feature>
<sequence length="300" mass="34292">MLEASIHLMRLIGALVGIWWMFLIAVVQPELYVEILNQLFYDNEVTAINKFKLICNNRNDPASFRLHLLRRVSVYAQQLKGAVRFVRDAFQTKYSVQERLIMMFPIFQLNIAIILVLLVVIRPRDKYHLYSLLSPSFQTYPMQLIICLIEATIGFTFMASISTEFVQLTFFEHVFAVLDREMAILQDDKVTPQTLKNSARACRQLQVFSSLINKVFAFANFSLKISGICTGVIGVSFGLKLLNSHPTLAMFLFNIAVIAFGGFIVGYDQAFGIPSKMAEMKTLMWIQSSHLTSYKDRKIC</sequence>
<reference evidence="2" key="1">
    <citation type="submission" date="2021-06" db="EMBL/GenBank/DDBJ databases">
        <authorList>
            <person name="Hodson N. C."/>
            <person name="Mongue J. A."/>
            <person name="Jaron S. K."/>
        </authorList>
    </citation>
    <scope>NUCLEOTIDE SEQUENCE</scope>
</reference>
<comment type="caution">
    <text evidence="2">The sequence shown here is derived from an EMBL/GenBank/DDBJ whole genome shotgun (WGS) entry which is preliminary data.</text>
</comment>
<dbReference type="Proteomes" id="UP000708208">
    <property type="component" value="Unassembled WGS sequence"/>
</dbReference>